<reference evidence="1 2" key="1">
    <citation type="submission" date="2018-05" db="EMBL/GenBank/DDBJ databases">
        <title>Genome comparison of Eubacterium sp.</title>
        <authorList>
            <person name="Feng Y."/>
            <person name="Sanchez-Andrea I."/>
            <person name="Stams A.J.M."/>
            <person name="De Vos W.M."/>
        </authorList>
    </citation>
    <scope>NUCLEOTIDE SEQUENCE [LARGE SCALE GENOMIC DNA]</scope>
    <source>
        <strain evidence="1 2">YI</strain>
    </source>
</reference>
<organism evidence="1 2">
    <name type="scientific">Eubacterium maltosivorans</name>
    <dbReference type="NCBI Taxonomy" id="2041044"/>
    <lineage>
        <taxon>Bacteria</taxon>
        <taxon>Bacillati</taxon>
        <taxon>Bacillota</taxon>
        <taxon>Clostridia</taxon>
        <taxon>Eubacteriales</taxon>
        <taxon>Eubacteriaceae</taxon>
        <taxon>Eubacterium</taxon>
    </lineage>
</organism>
<dbReference type="Proteomes" id="UP000218387">
    <property type="component" value="Chromosome"/>
</dbReference>
<dbReference type="KEGG" id="emt:CPZ25_008280"/>
<dbReference type="AlphaFoldDB" id="A0A4V1GLX7"/>
<dbReference type="EMBL" id="CP029487">
    <property type="protein sequence ID" value="QCT71326.1"/>
    <property type="molecule type" value="Genomic_DNA"/>
</dbReference>
<proteinExistence type="predicted"/>
<evidence type="ECO:0000313" key="2">
    <source>
        <dbReference type="Proteomes" id="UP000218387"/>
    </source>
</evidence>
<accession>A0A4V1GLX7</accession>
<protein>
    <submittedName>
        <fullName evidence="1">Uncharacterized protein</fullName>
    </submittedName>
</protein>
<name>A0A4V1GLX7_EUBML</name>
<keyword evidence="2" id="KW-1185">Reference proteome</keyword>
<dbReference type="RefSeq" id="WP_058693725.1">
    <property type="nucleotide sequence ID" value="NZ_CP029487.1"/>
</dbReference>
<evidence type="ECO:0000313" key="1">
    <source>
        <dbReference type="EMBL" id="QCT71326.1"/>
    </source>
</evidence>
<gene>
    <name evidence="1" type="ORF">CPZ25_008280</name>
</gene>
<sequence length="118" mass="13815">MYCLYKTLEWFKNLRQQGICIPLITQRGTLGLDISQVYSDLWEFDALYYNRSEIENCRRAVELYTGPTLAGAPYNWISAHEAHYELACAELLETLVRQCEETSQLNIYQKKLEIITEP</sequence>